<evidence type="ECO:0000313" key="2">
    <source>
        <dbReference type="EMBL" id="SVD88401.1"/>
    </source>
</evidence>
<dbReference type="InterPro" id="IPR036291">
    <property type="entry name" value="NAD(P)-bd_dom_sf"/>
</dbReference>
<evidence type="ECO:0000256" key="1">
    <source>
        <dbReference type="SAM" id="Phobius"/>
    </source>
</evidence>
<keyword evidence="1" id="KW-1133">Transmembrane helix</keyword>
<accession>A0A382YZ29</accession>
<name>A0A382YZ29_9ZZZZ</name>
<protein>
    <recommendedName>
        <fullName evidence="3">UDP-glucose/GDP-mannose dehydrogenase N-terminal domain-containing protein</fullName>
    </recommendedName>
</protein>
<evidence type="ECO:0008006" key="3">
    <source>
        <dbReference type="Google" id="ProtNLM"/>
    </source>
</evidence>
<keyword evidence="1" id="KW-0472">Membrane</keyword>
<dbReference type="AlphaFoldDB" id="A0A382YZ29"/>
<dbReference type="SUPFAM" id="SSF51735">
    <property type="entry name" value="NAD(P)-binding Rossmann-fold domains"/>
    <property type="match status" value="1"/>
</dbReference>
<feature type="non-terminal residue" evidence="2">
    <location>
        <position position="32"/>
    </location>
</feature>
<feature type="transmembrane region" description="Helical" evidence="1">
    <location>
        <begin position="6"/>
        <end position="26"/>
    </location>
</feature>
<reference evidence="2" key="1">
    <citation type="submission" date="2018-05" db="EMBL/GenBank/DDBJ databases">
        <authorList>
            <person name="Lanie J.A."/>
            <person name="Ng W.-L."/>
            <person name="Kazmierczak K.M."/>
            <person name="Andrzejewski T.M."/>
            <person name="Davidsen T.M."/>
            <person name="Wayne K.J."/>
            <person name="Tettelin H."/>
            <person name="Glass J.I."/>
            <person name="Rusch D."/>
            <person name="Podicherti R."/>
            <person name="Tsui H.-C.T."/>
            <person name="Winkler M.E."/>
        </authorList>
    </citation>
    <scope>NUCLEOTIDE SEQUENCE</scope>
</reference>
<proteinExistence type="predicted"/>
<keyword evidence="1" id="KW-0812">Transmembrane</keyword>
<organism evidence="2">
    <name type="scientific">marine metagenome</name>
    <dbReference type="NCBI Taxonomy" id="408172"/>
    <lineage>
        <taxon>unclassified sequences</taxon>
        <taxon>metagenomes</taxon>
        <taxon>ecological metagenomes</taxon>
    </lineage>
</organism>
<sequence length="32" mass="3323">MKKQYANIAVIGGAGHIGLPLSLLLADKGYPI</sequence>
<dbReference type="EMBL" id="UINC01179626">
    <property type="protein sequence ID" value="SVD88401.1"/>
    <property type="molecule type" value="Genomic_DNA"/>
</dbReference>
<gene>
    <name evidence="2" type="ORF">METZ01_LOCUS441255</name>
</gene>